<keyword evidence="1" id="KW-0812">Transmembrane</keyword>
<sequence length="59" mass="6807">MVSTKSRVIRVIIGLTLIVGIWYFYRSWWALIGLIPLVVGVTGFCPACYFLNRCSIKRR</sequence>
<dbReference type="InterPro" id="IPR021309">
    <property type="entry name" value="YgaP-like_TM"/>
</dbReference>
<gene>
    <name evidence="3" type="ORF">CQ405_03950</name>
</gene>
<reference evidence="4" key="1">
    <citation type="submission" date="2017-10" db="EMBL/GenBank/DDBJ databases">
        <title>Campylobacter species from seals.</title>
        <authorList>
            <person name="Gilbert M.J."/>
            <person name="Zomer A.L."/>
            <person name="Timmerman A.J."/>
            <person name="Duim B."/>
            <person name="Wagenaar J.A."/>
        </authorList>
    </citation>
    <scope>NUCLEOTIDE SEQUENCE [LARGE SCALE GENOMIC DNA]</scope>
    <source>
        <strain evidence="4">17S00004-5</strain>
    </source>
</reference>
<organism evidence="3 4">
    <name type="scientific">Campylobacter blaseri</name>
    <dbReference type="NCBI Taxonomy" id="2042961"/>
    <lineage>
        <taxon>Bacteria</taxon>
        <taxon>Pseudomonadati</taxon>
        <taxon>Campylobacterota</taxon>
        <taxon>Epsilonproteobacteria</taxon>
        <taxon>Campylobacterales</taxon>
        <taxon>Campylobacteraceae</taxon>
        <taxon>Campylobacter</taxon>
    </lineage>
</organism>
<dbReference type="EMBL" id="PDHH01000003">
    <property type="protein sequence ID" value="PSM52216.1"/>
    <property type="molecule type" value="Genomic_DNA"/>
</dbReference>
<comment type="caution">
    <text evidence="3">The sequence shown here is derived from an EMBL/GenBank/DDBJ whole genome shotgun (WGS) entry which is preliminary data.</text>
</comment>
<protein>
    <submittedName>
        <fullName evidence="3">Thiol:disulfide interchange protein</fullName>
    </submittedName>
</protein>
<dbReference type="Proteomes" id="UP000240535">
    <property type="component" value="Unassembled WGS sequence"/>
</dbReference>
<dbReference type="OrthoDB" id="9804804at2"/>
<keyword evidence="1" id="KW-1133">Transmembrane helix</keyword>
<evidence type="ECO:0000259" key="2">
    <source>
        <dbReference type="Pfam" id="PF11127"/>
    </source>
</evidence>
<feature type="domain" description="Inner membrane protein YgaP-like transmembrane" evidence="2">
    <location>
        <begin position="2"/>
        <end position="52"/>
    </location>
</feature>
<name>A0A2P8R145_9BACT</name>
<dbReference type="AlphaFoldDB" id="A0A2P8R145"/>
<accession>A0A2P8R145</accession>
<dbReference type="Pfam" id="PF11127">
    <property type="entry name" value="YgaP-like_TM"/>
    <property type="match status" value="1"/>
</dbReference>
<feature type="transmembrane region" description="Helical" evidence="1">
    <location>
        <begin position="7"/>
        <end position="25"/>
    </location>
</feature>
<evidence type="ECO:0000256" key="1">
    <source>
        <dbReference type="SAM" id="Phobius"/>
    </source>
</evidence>
<evidence type="ECO:0000313" key="3">
    <source>
        <dbReference type="EMBL" id="PSM52216.1"/>
    </source>
</evidence>
<feature type="transmembrane region" description="Helical" evidence="1">
    <location>
        <begin position="31"/>
        <end position="51"/>
    </location>
</feature>
<keyword evidence="4" id="KW-1185">Reference proteome</keyword>
<dbReference type="RefSeq" id="WP_106870853.1">
    <property type="nucleotide sequence ID" value="NZ_CP053841.1"/>
</dbReference>
<proteinExistence type="predicted"/>
<evidence type="ECO:0000313" key="4">
    <source>
        <dbReference type="Proteomes" id="UP000240535"/>
    </source>
</evidence>
<keyword evidence="1" id="KW-0472">Membrane</keyword>